<protein>
    <recommendedName>
        <fullName evidence="4">Secreted protein</fullName>
    </recommendedName>
</protein>
<evidence type="ECO:0000256" key="1">
    <source>
        <dbReference type="SAM" id="SignalP"/>
    </source>
</evidence>
<evidence type="ECO:0000313" key="2">
    <source>
        <dbReference type="EMBL" id="KAF4122947.1"/>
    </source>
</evidence>
<keyword evidence="3" id="KW-1185">Reference proteome</keyword>
<comment type="caution">
    <text evidence="2">The sequence shown here is derived from an EMBL/GenBank/DDBJ whole genome shotgun (WGS) entry which is preliminary data.</text>
</comment>
<dbReference type="Proteomes" id="UP000749293">
    <property type="component" value="Unassembled WGS sequence"/>
</dbReference>
<dbReference type="AlphaFoldDB" id="A0A9P4YW83"/>
<name>A0A9P4YW83_9HYPO</name>
<keyword evidence="1" id="KW-0732">Signal</keyword>
<dbReference type="GeneID" id="55972720"/>
<proteinExistence type="predicted"/>
<feature type="chain" id="PRO_5040424551" description="Secreted protein" evidence="1">
    <location>
        <begin position="22"/>
        <end position="81"/>
    </location>
</feature>
<feature type="signal peptide" evidence="1">
    <location>
        <begin position="1"/>
        <end position="21"/>
    </location>
</feature>
<sequence length="81" mass="8762">MRSSIHIVLAVLECLAVSSLAQTPAGSPPPAVFSPQPTKALWSPEELLAYLKSKTDDPWPTSCPVSQCNEMTDDCGHHWGE</sequence>
<dbReference type="EMBL" id="JAANYQ010000007">
    <property type="protein sequence ID" value="KAF4122947.1"/>
    <property type="molecule type" value="Genomic_DNA"/>
</dbReference>
<reference evidence="2" key="1">
    <citation type="submission" date="2020-03" db="EMBL/GenBank/DDBJ databases">
        <title>Site-based positive gene gene selection in Geosmithia morbida across the United States reveals a broad range of putative effectors and factors for local host and environmental adapation.</title>
        <authorList>
            <person name="Onufrak A."/>
            <person name="Murdoch R.W."/>
            <person name="Gazis R."/>
            <person name="Huff M."/>
            <person name="Staton M."/>
            <person name="Klingeman W."/>
            <person name="Hadziabdic D."/>
        </authorList>
    </citation>
    <scope>NUCLEOTIDE SEQUENCE</scope>
    <source>
        <strain evidence="2">1262</strain>
    </source>
</reference>
<organism evidence="2 3">
    <name type="scientific">Geosmithia morbida</name>
    <dbReference type="NCBI Taxonomy" id="1094350"/>
    <lineage>
        <taxon>Eukaryota</taxon>
        <taxon>Fungi</taxon>
        <taxon>Dikarya</taxon>
        <taxon>Ascomycota</taxon>
        <taxon>Pezizomycotina</taxon>
        <taxon>Sordariomycetes</taxon>
        <taxon>Hypocreomycetidae</taxon>
        <taxon>Hypocreales</taxon>
        <taxon>Bionectriaceae</taxon>
        <taxon>Geosmithia</taxon>
    </lineage>
</organism>
<dbReference type="RefSeq" id="XP_035321599.1">
    <property type="nucleotide sequence ID" value="XM_035468465.1"/>
</dbReference>
<accession>A0A9P4YW83</accession>
<evidence type="ECO:0000313" key="3">
    <source>
        <dbReference type="Proteomes" id="UP000749293"/>
    </source>
</evidence>
<gene>
    <name evidence="2" type="ORF">GMORB2_6495</name>
</gene>
<evidence type="ECO:0008006" key="4">
    <source>
        <dbReference type="Google" id="ProtNLM"/>
    </source>
</evidence>